<sequence>MIVQGINLDTLPEQFQLQNQGLTLLLDGDFNVYRAAATVKTLGTAIRRFYQEVLTEMFLVGVTQCEVFITPSGCAKCNRYWYPTVRKYQDNRANKVHLPLKDPLKHHLMQNPLEYQDQGITVCFDDWFEADDAIVTRAYQLGSECVVSSGDKDLRLAPQARWDAKTGSIQPALENQFGYLLLDRTEAAPVKGHGTKFFWWQMLAGDTADAVQGIKKLHGKNCGAIGAYEALDCITDETEAAEFVLRAYAEIQQDALAEAEMLWLRRSEDDSGYKYLMEVVRDEQLREWLQSLNQYHTEYIKYQLEQGQ</sequence>
<proteinExistence type="predicted"/>
<accession>A0A411AWD4</accession>
<protein>
    <submittedName>
        <fullName evidence="1">Exonuclease</fullName>
    </submittedName>
</protein>
<organism evidence="1 2">
    <name type="scientific">Providencia phage vB_PstP_PS3</name>
    <dbReference type="NCBI Taxonomy" id="2848038"/>
    <lineage>
        <taxon>Viruses</taxon>
        <taxon>Duplodnaviria</taxon>
        <taxon>Heunggongvirae</taxon>
        <taxon>Uroviricota</taxon>
        <taxon>Caudoviricetes</taxon>
        <taxon>Autographivirales</taxon>
        <taxon>Autoscriptoviridae</taxon>
        <taxon>Slopekvirinae</taxon>
        <taxon>Kakivirus</taxon>
        <taxon>Kakivirus PS3</taxon>
    </lineage>
</organism>
<dbReference type="Gene3D" id="3.40.50.1010">
    <property type="entry name" value="5'-nuclease"/>
    <property type="match status" value="1"/>
</dbReference>
<keyword evidence="1" id="KW-0540">Nuclease</keyword>
<dbReference type="EMBL" id="MK387869">
    <property type="protein sequence ID" value="QAX92396.1"/>
    <property type="molecule type" value="Genomic_DNA"/>
</dbReference>
<evidence type="ECO:0000313" key="1">
    <source>
        <dbReference type="EMBL" id="QAX92396.1"/>
    </source>
</evidence>
<keyword evidence="1" id="KW-0269">Exonuclease</keyword>
<dbReference type="GO" id="GO:0004527">
    <property type="term" value="F:exonuclease activity"/>
    <property type="evidence" value="ECO:0007669"/>
    <property type="project" value="UniProtKB-KW"/>
</dbReference>
<dbReference type="Proteomes" id="UP000290695">
    <property type="component" value="Segment"/>
</dbReference>
<reference evidence="2" key="1">
    <citation type="submission" date="2019-01" db="EMBL/GenBank/DDBJ databases">
        <title>PS3, a novel KP34virus infecting Providencia stuartii with a tail spike-associated depolymerase that enhances serum-mediated killing.</title>
        <authorList>
            <person name="Oliveira H."/>
            <person name="Mendes B."/>
            <person name="Lobocka M."/>
            <person name="Azeredo J."/>
        </authorList>
    </citation>
    <scope>NUCLEOTIDE SEQUENCE [LARGE SCALE GENOMIC DNA]</scope>
</reference>
<dbReference type="InterPro" id="IPR029060">
    <property type="entry name" value="PIN-like_dom_sf"/>
</dbReference>
<evidence type="ECO:0000313" key="2">
    <source>
        <dbReference type="Proteomes" id="UP000290695"/>
    </source>
</evidence>
<keyword evidence="2" id="KW-1185">Reference proteome</keyword>
<gene>
    <name evidence="1" type="ORF">Stuart_23</name>
</gene>
<name>A0A411AWD4_9CAUD</name>
<dbReference type="SUPFAM" id="SSF88723">
    <property type="entry name" value="PIN domain-like"/>
    <property type="match status" value="1"/>
</dbReference>
<keyword evidence="1" id="KW-0378">Hydrolase</keyword>